<dbReference type="RefSeq" id="XP_001586832.1">
    <property type="nucleotide sequence ID" value="XM_001586782.1"/>
</dbReference>
<dbReference type="GeneID" id="5483031"/>
<reference evidence="2" key="1">
    <citation type="journal article" date="2011" name="PLoS Genet.">
        <title>Genomic analysis of the necrotrophic fungal pathogens Sclerotinia sclerotiorum and Botrytis cinerea.</title>
        <authorList>
            <person name="Amselem J."/>
            <person name="Cuomo C.A."/>
            <person name="van Kan J.A."/>
            <person name="Viaud M."/>
            <person name="Benito E.P."/>
            <person name="Couloux A."/>
            <person name="Coutinho P.M."/>
            <person name="de Vries R.P."/>
            <person name="Dyer P.S."/>
            <person name="Fillinger S."/>
            <person name="Fournier E."/>
            <person name="Gout L."/>
            <person name="Hahn M."/>
            <person name="Kohn L."/>
            <person name="Lapalu N."/>
            <person name="Plummer K.M."/>
            <person name="Pradier J.M."/>
            <person name="Quevillon E."/>
            <person name="Sharon A."/>
            <person name="Simon A."/>
            <person name="ten Have A."/>
            <person name="Tudzynski B."/>
            <person name="Tudzynski P."/>
            <person name="Wincker P."/>
            <person name="Andrew M."/>
            <person name="Anthouard V."/>
            <person name="Beever R.E."/>
            <person name="Beffa R."/>
            <person name="Benoit I."/>
            <person name="Bouzid O."/>
            <person name="Brault B."/>
            <person name="Chen Z."/>
            <person name="Choquer M."/>
            <person name="Collemare J."/>
            <person name="Cotton P."/>
            <person name="Danchin E.G."/>
            <person name="Da Silva C."/>
            <person name="Gautier A."/>
            <person name="Giraud C."/>
            <person name="Giraud T."/>
            <person name="Gonzalez C."/>
            <person name="Grossetete S."/>
            <person name="Guldener U."/>
            <person name="Henrissat B."/>
            <person name="Howlett B.J."/>
            <person name="Kodira C."/>
            <person name="Kretschmer M."/>
            <person name="Lappartient A."/>
            <person name="Leroch M."/>
            <person name="Levis C."/>
            <person name="Mauceli E."/>
            <person name="Neuveglise C."/>
            <person name="Oeser B."/>
            <person name="Pearson M."/>
            <person name="Poulain J."/>
            <person name="Poussereau N."/>
            <person name="Quesneville H."/>
            <person name="Rascle C."/>
            <person name="Schumacher J."/>
            <person name="Segurens B."/>
            <person name="Sexton A."/>
            <person name="Silva E."/>
            <person name="Sirven C."/>
            <person name="Soanes D.M."/>
            <person name="Talbot N.J."/>
            <person name="Templeton M."/>
            <person name="Yandava C."/>
            <person name="Yarden O."/>
            <person name="Zeng Q."/>
            <person name="Rollins J.A."/>
            <person name="Lebrun M.H."/>
            <person name="Dickman M."/>
        </authorList>
    </citation>
    <scope>NUCLEOTIDE SEQUENCE [LARGE SCALE GENOMIC DNA]</scope>
    <source>
        <strain evidence="2">ATCC 18683 / 1980 / Ss-1</strain>
    </source>
</reference>
<protein>
    <submittedName>
        <fullName evidence="1">Uncharacterized protein</fullName>
    </submittedName>
</protein>
<proteinExistence type="predicted"/>
<organism evidence="1 2">
    <name type="scientific">Sclerotinia sclerotiorum (strain ATCC 18683 / 1980 / Ss-1)</name>
    <name type="common">White mold</name>
    <name type="synonym">Whetzelinia sclerotiorum</name>
    <dbReference type="NCBI Taxonomy" id="665079"/>
    <lineage>
        <taxon>Eukaryota</taxon>
        <taxon>Fungi</taxon>
        <taxon>Dikarya</taxon>
        <taxon>Ascomycota</taxon>
        <taxon>Pezizomycotina</taxon>
        <taxon>Leotiomycetes</taxon>
        <taxon>Helotiales</taxon>
        <taxon>Sclerotiniaceae</taxon>
        <taxon>Sclerotinia</taxon>
    </lineage>
</organism>
<keyword evidence="2" id="KW-1185">Reference proteome</keyword>
<dbReference type="KEGG" id="ssl:SS1G_11861"/>
<dbReference type="EMBL" id="CH476640">
    <property type="protein sequence ID" value="EDN97336.1"/>
    <property type="molecule type" value="Genomic_DNA"/>
</dbReference>
<dbReference type="Proteomes" id="UP000001312">
    <property type="component" value="Unassembled WGS sequence"/>
</dbReference>
<sequence>MNSITLPNHLTNLDFAGNGSIDECKILFLIRKRDLKEDDALMEETLLVRDLGDGGIHSRMIGSVV</sequence>
<dbReference type="InParanoid" id="A7F3L5"/>
<gene>
    <name evidence="1" type="ORF">SS1G_11861</name>
</gene>
<dbReference type="AlphaFoldDB" id="A7F3L5"/>
<evidence type="ECO:0000313" key="1">
    <source>
        <dbReference type="EMBL" id="EDN97336.1"/>
    </source>
</evidence>
<evidence type="ECO:0000313" key="2">
    <source>
        <dbReference type="Proteomes" id="UP000001312"/>
    </source>
</evidence>
<accession>A7F3L5</accession>
<name>A7F3L5_SCLS1</name>